<dbReference type="PANTHER" id="PTHR34823:SF1">
    <property type="entry name" value="CHITIN-BINDING TYPE-4 DOMAIN-CONTAINING PROTEIN"/>
    <property type="match status" value="1"/>
</dbReference>
<dbReference type="SUPFAM" id="SSF81296">
    <property type="entry name" value="E set domains"/>
    <property type="match status" value="1"/>
</dbReference>
<keyword evidence="8" id="KW-1185">Reference proteome</keyword>
<protein>
    <recommendedName>
        <fullName evidence="9">Spindolin</fullName>
    </recommendedName>
</protein>
<proteinExistence type="predicted"/>
<dbReference type="CDD" id="cd21177">
    <property type="entry name" value="LPMO_AA10"/>
    <property type="match status" value="1"/>
</dbReference>
<dbReference type="Gene3D" id="3.30.70.2150">
    <property type="match status" value="1"/>
</dbReference>
<evidence type="ECO:0000313" key="8">
    <source>
        <dbReference type="Proteomes" id="UP000241771"/>
    </source>
</evidence>
<keyword evidence="2" id="KW-0147">Chitin-binding</keyword>
<dbReference type="Pfam" id="PF03067">
    <property type="entry name" value="LPMO_10"/>
    <property type="match status" value="1"/>
</dbReference>
<evidence type="ECO:0000256" key="3">
    <source>
        <dbReference type="ARBA" id="ARBA00022729"/>
    </source>
</evidence>
<feature type="chain" id="PRO_5015430672" description="Spindolin" evidence="4">
    <location>
        <begin position="26"/>
        <end position="500"/>
    </location>
</feature>
<organism evidence="7 8">
    <name type="scientific">Photobacterium sanctipauli</name>
    <dbReference type="NCBI Taxonomy" id="1342794"/>
    <lineage>
        <taxon>Bacteria</taxon>
        <taxon>Pseudomonadati</taxon>
        <taxon>Pseudomonadota</taxon>
        <taxon>Gammaproteobacteria</taxon>
        <taxon>Vibrionales</taxon>
        <taxon>Vibrionaceae</taxon>
        <taxon>Photobacterium</taxon>
    </lineage>
</organism>
<keyword evidence="1" id="KW-0964">Secreted</keyword>
<evidence type="ECO:0000259" key="5">
    <source>
        <dbReference type="Pfam" id="PF03067"/>
    </source>
</evidence>
<comment type="caution">
    <text evidence="7">The sequence shown here is derived from an EMBL/GenBank/DDBJ whole genome shotgun (WGS) entry which is preliminary data.</text>
</comment>
<dbReference type="Gene3D" id="2.60.40.2550">
    <property type="match status" value="1"/>
</dbReference>
<gene>
    <name evidence="7" type="ORF">C9I98_16615</name>
</gene>
<dbReference type="InterPro" id="IPR014756">
    <property type="entry name" value="Ig_E-set"/>
</dbReference>
<dbReference type="Proteomes" id="UP000241771">
    <property type="component" value="Unassembled WGS sequence"/>
</dbReference>
<dbReference type="AlphaFoldDB" id="A0A2T3NPX6"/>
<sequence>MKKIISLSVGAASVMAAVTSFQVSAHGWTDFPKARQMFCYEDGGYDWPTDGSGIPNAACRATFLESGTYPFVQKNEYSAIVNNHTDMDAVKAVVKDGQLCYGSDSKKSGIGVASADWQRTILKAGETIQLKFLATAPHNPSYWEFYLSKPSYNAAYTRLTWDDVEKIADYGDIEKQNIDGSEYYVMDITMPAGRTGEATLLTRWQRTDGGGEGFYNCSDIKFEGDAPPPEWTELGSYVQQGLVAEAGDYILYRIFNGSGSEIVEEKLPITAANQNIHVWSYELAQLINQEHSTITQVGIEQPSGEIAYDQSDLYANKVFATNPSYRYALDVRDGTIEPAPVEVTGIESEYTQGSDGKTFVDATVSSEGRYLINMKLLDSNGHQLSLASDIVDNGDIALSVFTTQTGNFTVEVTAAAEGSSDHEVVSTQQITIKEPSNGEYDYVYPDGIGSYVPDETVVLSRDGDTYKCRPAPHGEWCNIDSAIHYEPGFGSDWEDAWVKQ</sequence>
<feature type="domain" description="N-acetylglucosamine binding protein A" evidence="6">
    <location>
        <begin position="231"/>
        <end position="331"/>
    </location>
</feature>
<evidence type="ECO:0000256" key="4">
    <source>
        <dbReference type="SAM" id="SignalP"/>
    </source>
</evidence>
<dbReference type="OrthoDB" id="3675244at2"/>
<reference evidence="7 8" key="1">
    <citation type="submission" date="2018-01" db="EMBL/GenBank/DDBJ databases">
        <title>Whole genome sequencing of Histamine producing bacteria.</title>
        <authorList>
            <person name="Butler K."/>
        </authorList>
    </citation>
    <scope>NUCLEOTIDE SEQUENCE [LARGE SCALE GENOMIC DNA]</scope>
    <source>
        <strain evidence="7 8">DSM 100436</strain>
    </source>
</reference>
<evidence type="ECO:0000256" key="1">
    <source>
        <dbReference type="ARBA" id="ARBA00022525"/>
    </source>
</evidence>
<accession>A0A2T3NPX6</accession>
<dbReference type="GO" id="GO:0008061">
    <property type="term" value="F:chitin binding"/>
    <property type="evidence" value="ECO:0007669"/>
    <property type="project" value="UniProtKB-KW"/>
</dbReference>
<dbReference type="RefSeq" id="WP_051902063.1">
    <property type="nucleotide sequence ID" value="NZ_JGVO01000240.1"/>
</dbReference>
<feature type="domain" description="Chitin-binding type-4" evidence="5">
    <location>
        <begin position="26"/>
        <end position="220"/>
    </location>
</feature>
<dbReference type="PANTHER" id="PTHR34823">
    <property type="entry name" value="GLCNAC-BINDING PROTEIN A"/>
    <property type="match status" value="1"/>
</dbReference>
<dbReference type="EMBL" id="PYMA01000011">
    <property type="protein sequence ID" value="PSW18323.1"/>
    <property type="molecule type" value="Genomic_DNA"/>
</dbReference>
<dbReference type="InterPro" id="IPR041029">
    <property type="entry name" value="GbpA_2"/>
</dbReference>
<evidence type="ECO:0008006" key="9">
    <source>
        <dbReference type="Google" id="ProtNLM"/>
    </source>
</evidence>
<evidence type="ECO:0000256" key="2">
    <source>
        <dbReference type="ARBA" id="ARBA00022669"/>
    </source>
</evidence>
<evidence type="ECO:0000259" key="6">
    <source>
        <dbReference type="Pfam" id="PF18416"/>
    </source>
</evidence>
<dbReference type="Gene3D" id="2.70.50.50">
    <property type="entry name" value="chitin-binding protein cbp21"/>
    <property type="match status" value="1"/>
</dbReference>
<evidence type="ECO:0000313" key="7">
    <source>
        <dbReference type="EMBL" id="PSW18323.1"/>
    </source>
</evidence>
<dbReference type="InterPro" id="IPR051024">
    <property type="entry name" value="GlcNAc_Chitin_IntDeg"/>
</dbReference>
<keyword evidence="3 4" id="KW-0732">Signal</keyword>
<feature type="signal peptide" evidence="4">
    <location>
        <begin position="1"/>
        <end position="25"/>
    </location>
</feature>
<dbReference type="Pfam" id="PF18416">
    <property type="entry name" value="GbpA_2"/>
    <property type="match status" value="1"/>
</dbReference>
<dbReference type="InterPro" id="IPR004302">
    <property type="entry name" value="Cellulose/chitin-bd_N"/>
</dbReference>
<name>A0A2T3NPX6_9GAMM</name>